<dbReference type="PANTHER" id="PTHR11927">
    <property type="entry name" value="GALACTOSIDE 2-L-FUCOSYLTRANSFERASE"/>
    <property type="match status" value="1"/>
</dbReference>
<dbReference type="Proteomes" id="UP000762676">
    <property type="component" value="Unassembled WGS sequence"/>
</dbReference>
<keyword evidence="5" id="KW-1185">Reference proteome</keyword>
<protein>
    <recommendedName>
        <fullName evidence="3">L-Fucosyltransferase</fullName>
        <ecNumber evidence="3">2.4.1.-</ecNumber>
    </recommendedName>
</protein>
<gene>
    <name evidence="4" type="ORF">ElyMa_003694100</name>
</gene>
<dbReference type="GO" id="GO:0032580">
    <property type="term" value="C:Golgi cisterna membrane"/>
    <property type="evidence" value="ECO:0007669"/>
    <property type="project" value="UniProtKB-SubCell"/>
</dbReference>
<feature type="non-terminal residue" evidence="4">
    <location>
        <position position="203"/>
    </location>
</feature>
<evidence type="ECO:0000256" key="3">
    <source>
        <dbReference type="RuleBase" id="RU363129"/>
    </source>
</evidence>
<keyword evidence="3" id="KW-0812">Transmembrane</keyword>
<accession>A0AAV4F3A4</accession>
<dbReference type="PANTHER" id="PTHR11927:SF9">
    <property type="entry name" value="L-FUCOSYLTRANSFERASE"/>
    <property type="match status" value="1"/>
</dbReference>
<comment type="pathway">
    <text evidence="3">Protein modification; protein glycosylation.</text>
</comment>
<keyword evidence="2 3" id="KW-0808">Transferase</keyword>
<dbReference type="EC" id="2.4.1.-" evidence="3"/>
<dbReference type="AlphaFoldDB" id="A0AAV4F3A4"/>
<dbReference type="GO" id="GO:0005975">
    <property type="term" value="P:carbohydrate metabolic process"/>
    <property type="evidence" value="ECO:0007669"/>
    <property type="project" value="InterPro"/>
</dbReference>
<evidence type="ECO:0000313" key="4">
    <source>
        <dbReference type="EMBL" id="GFR66920.1"/>
    </source>
</evidence>
<sequence length="203" mass="23041">FDPCLLQLPPRENIIVGGYLQSYKYFDDVHHRIKKQLVFQDNVSFQASVLLNNLLDGHSHPRNATALVGVHVRRGDMLWRKNTARGYTTASRSYLFKAFQWFVDALPDKALLFVMVCEDAVWCEKYVGESSSVKMAPPASAKVHLALLASCDHMIMSTGTFGWWGAWLAGGKVVYYKNYPVKNSEIDKGFNKNDFFLPTWVGL</sequence>
<keyword evidence="3" id="KW-0333">Golgi apparatus</keyword>
<evidence type="ECO:0000313" key="5">
    <source>
        <dbReference type="Proteomes" id="UP000762676"/>
    </source>
</evidence>
<name>A0AAV4F3A4_9GAST</name>
<dbReference type="GO" id="GO:0008107">
    <property type="term" value="F:galactoside 2-alpha-L-fucosyltransferase activity"/>
    <property type="evidence" value="ECO:0007669"/>
    <property type="project" value="InterPro"/>
</dbReference>
<feature type="non-terminal residue" evidence="4">
    <location>
        <position position="1"/>
    </location>
</feature>
<comment type="similarity">
    <text evidence="3">Belongs to the glycosyltransferase 11 family.</text>
</comment>
<dbReference type="Pfam" id="PF01531">
    <property type="entry name" value="Glyco_transf_11"/>
    <property type="match status" value="1"/>
</dbReference>
<organism evidence="4 5">
    <name type="scientific">Elysia marginata</name>
    <dbReference type="NCBI Taxonomy" id="1093978"/>
    <lineage>
        <taxon>Eukaryota</taxon>
        <taxon>Metazoa</taxon>
        <taxon>Spiralia</taxon>
        <taxon>Lophotrochozoa</taxon>
        <taxon>Mollusca</taxon>
        <taxon>Gastropoda</taxon>
        <taxon>Heterobranchia</taxon>
        <taxon>Euthyneura</taxon>
        <taxon>Panpulmonata</taxon>
        <taxon>Sacoglossa</taxon>
        <taxon>Placobranchoidea</taxon>
        <taxon>Plakobranchidae</taxon>
        <taxon>Elysia</taxon>
    </lineage>
</organism>
<keyword evidence="3" id="KW-0735">Signal-anchor</keyword>
<evidence type="ECO:0000256" key="1">
    <source>
        <dbReference type="ARBA" id="ARBA00022676"/>
    </source>
</evidence>
<dbReference type="InterPro" id="IPR002516">
    <property type="entry name" value="Glyco_trans_11"/>
</dbReference>
<evidence type="ECO:0000256" key="2">
    <source>
        <dbReference type="ARBA" id="ARBA00022679"/>
    </source>
</evidence>
<comment type="caution">
    <text evidence="4">The sequence shown here is derived from an EMBL/GenBank/DDBJ whole genome shotgun (WGS) entry which is preliminary data.</text>
</comment>
<reference evidence="4 5" key="1">
    <citation type="journal article" date="2021" name="Elife">
        <title>Chloroplast acquisition without the gene transfer in kleptoplastic sea slugs, Plakobranchus ocellatus.</title>
        <authorList>
            <person name="Maeda T."/>
            <person name="Takahashi S."/>
            <person name="Yoshida T."/>
            <person name="Shimamura S."/>
            <person name="Takaki Y."/>
            <person name="Nagai Y."/>
            <person name="Toyoda A."/>
            <person name="Suzuki Y."/>
            <person name="Arimoto A."/>
            <person name="Ishii H."/>
            <person name="Satoh N."/>
            <person name="Nishiyama T."/>
            <person name="Hasebe M."/>
            <person name="Maruyama T."/>
            <person name="Minagawa J."/>
            <person name="Obokata J."/>
            <person name="Shigenobu S."/>
        </authorList>
    </citation>
    <scope>NUCLEOTIDE SEQUENCE [LARGE SCALE GENOMIC DNA]</scope>
</reference>
<keyword evidence="3" id="KW-0325">Glycoprotein</keyword>
<dbReference type="EMBL" id="BMAT01007561">
    <property type="protein sequence ID" value="GFR66920.1"/>
    <property type="molecule type" value="Genomic_DNA"/>
</dbReference>
<keyword evidence="1 3" id="KW-0328">Glycosyltransferase</keyword>
<proteinExistence type="inferred from homology"/>
<comment type="subcellular location">
    <subcellularLocation>
        <location evidence="3">Golgi apparatus</location>
        <location evidence="3">Golgi stack membrane</location>
        <topology evidence="3">Single-pass type II membrane protein</topology>
    </subcellularLocation>
</comment>